<accession>A0A8K1D3K9</accession>
<dbReference type="EMBL" id="SWJQ01005686">
    <property type="protein sequence ID" value="TRZ05204.1"/>
    <property type="molecule type" value="Genomic_DNA"/>
</dbReference>
<gene>
    <name evidence="1" type="ORF">HGM15179_021903</name>
</gene>
<dbReference type="Proteomes" id="UP000796761">
    <property type="component" value="Unassembled WGS sequence"/>
</dbReference>
<dbReference type="GO" id="GO:0005765">
    <property type="term" value="C:lysosomal membrane"/>
    <property type="evidence" value="ECO:0007669"/>
    <property type="project" value="TreeGrafter"/>
</dbReference>
<sequence length="117" mass="13425">MSPQEFSQFQLWGHSVSLWEVTVTMTVTMTILVSPQEFSQFQLWGHSVSLWEVTVTMTVTMTILASPQEFSQFQLRRGRPVSLWERLEFVNGWYLLLVTSDVLTVLGTVLKIGIEAK</sequence>
<feature type="non-terminal residue" evidence="1">
    <location>
        <position position="117"/>
    </location>
</feature>
<evidence type="ECO:0000313" key="1">
    <source>
        <dbReference type="EMBL" id="TRZ05204.1"/>
    </source>
</evidence>
<dbReference type="AlphaFoldDB" id="A0A8K1D3K9"/>
<name>A0A8K1D3K9_9PASS</name>
<dbReference type="InterPro" id="IPR039031">
    <property type="entry name" value="Mucolipin"/>
</dbReference>
<proteinExistence type="predicted"/>
<reference evidence="1" key="1">
    <citation type="submission" date="2019-04" db="EMBL/GenBank/DDBJ databases">
        <title>Genome assembly of Zosterops borbonicus 15179.</title>
        <authorList>
            <person name="Leroy T."/>
            <person name="Anselmetti Y."/>
            <person name="Tilak M.-K."/>
            <person name="Nabholz B."/>
        </authorList>
    </citation>
    <scope>NUCLEOTIDE SEQUENCE</scope>
    <source>
        <strain evidence="1">HGM_15179</strain>
        <tissue evidence="1">Muscle</tissue>
    </source>
</reference>
<keyword evidence="2" id="KW-1185">Reference proteome</keyword>
<comment type="caution">
    <text evidence="1">The sequence shown here is derived from an EMBL/GenBank/DDBJ whole genome shotgun (WGS) entry which is preliminary data.</text>
</comment>
<organism evidence="1 2">
    <name type="scientific">Zosterops borbonicus</name>
    <dbReference type="NCBI Taxonomy" id="364589"/>
    <lineage>
        <taxon>Eukaryota</taxon>
        <taxon>Metazoa</taxon>
        <taxon>Chordata</taxon>
        <taxon>Craniata</taxon>
        <taxon>Vertebrata</taxon>
        <taxon>Euteleostomi</taxon>
        <taxon>Archelosauria</taxon>
        <taxon>Archosauria</taxon>
        <taxon>Dinosauria</taxon>
        <taxon>Saurischia</taxon>
        <taxon>Theropoda</taxon>
        <taxon>Coelurosauria</taxon>
        <taxon>Aves</taxon>
        <taxon>Neognathae</taxon>
        <taxon>Neoaves</taxon>
        <taxon>Telluraves</taxon>
        <taxon>Australaves</taxon>
        <taxon>Passeriformes</taxon>
        <taxon>Sylvioidea</taxon>
        <taxon>Zosteropidae</taxon>
        <taxon>Zosterops</taxon>
    </lineage>
</organism>
<dbReference type="PANTHER" id="PTHR12127:SF6">
    <property type="entry name" value="MUCOLIPIN-1"/>
    <property type="match status" value="1"/>
</dbReference>
<dbReference type="PANTHER" id="PTHR12127">
    <property type="entry name" value="MUCOLIPIN"/>
    <property type="match status" value="1"/>
</dbReference>
<evidence type="ECO:0000313" key="2">
    <source>
        <dbReference type="Proteomes" id="UP000796761"/>
    </source>
</evidence>
<dbReference type="GO" id="GO:0005886">
    <property type="term" value="C:plasma membrane"/>
    <property type="evidence" value="ECO:0007669"/>
    <property type="project" value="TreeGrafter"/>
</dbReference>
<protein>
    <submittedName>
        <fullName evidence="1">Uncharacterized protein</fullName>
    </submittedName>
</protein>
<dbReference type="GO" id="GO:0072345">
    <property type="term" value="F:NAADP-sensitive calcium-release channel activity"/>
    <property type="evidence" value="ECO:0007669"/>
    <property type="project" value="TreeGrafter"/>
</dbReference>